<protein>
    <recommendedName>
        <fullName evidence="3">Glycosyltransferase</fullName>
    </recommendedName>
</protein>
<proteinExistence type="predicted"/>
<dbReference type="AlphaFoldDB" id="A0A6I5A213"/>
<reference evidence="1 2" key="1">
    <citation type="submission" date="2019-11" db="EMBL/GenBank/DDBJ databases">
        <title>Genome sequences of 17 halophilic strains isolated from different environments.</title>
        <authorList>
            <person name="Furrow R.E."/>
        </authorList>
    </citation>
    <scope>NUCLEOTIDE SEQUENCE [LARGE SCALE GENOMIC DNA]</scope>
    <source>
        <strain evidence="1 2">22514_16_FS</strain>
    </source>
</reference>
<comment type="caution">
    <text evidence="1">The sequence shown here is derived from an EMBL/GenBank/DDBJ whole genome shotgun (WGS) entry which is preliminary data.</text>
</comment>
<sequence length="49" mass="5573">MNILMINFPAEGHVNPTLGMVKAFTDRGDEVHYLTTEKINHRWNIGFSG</sequence>
<gene>
    <name evidence="1" type="ORF">GLW05_16015</name>
</gene>
<evidence type="ECO:0008006" key="3">
    <source>
        <dbReference type="Google" id="ProtNLM"/>
    </source>
</evidence>
<accession>A0A6I5A213</accession>
<evidence type="ECO:0000313" key="2">
    <source>
        <dbReference type="Proteomes" id="UP000468638"/>
    </source>
</evidence>
<dbReference type="Proteomes" id="UP000468638">
    <property type="component" value="Unassembled WGS sequence"/>
</dbReference>
<dbReference type="EMBL" id="WMEQ01000014">
    <property type="protein sequence ID" value="MYL35087.1"/>
    <property type="molecule type" value="Genomic_DNA"/>
</dbReference>
<dbReference type="Gene3D" id="3.40.50.2000">
    <property type="entry name" value="Glycogen Phosphorylase B"/>
    <property type="match status" value="1"/>
</dbReference>
<name>A0A6I5A213_9BACI</name>
<evidence type="ECO:0000313" key="1">
    <source>
        <dbReference type="EMBL" id="MYL35087.1"/>
    </source>
</evidence>
<organism evidence="1 2">
    <name type="scientific">Pontibacillus yanchengensis</name>
    <dbReference type="NCBI Taxonomy" id="462910"/>
    <lineage>
        <taxon>Bacteria</taxon>
        <taxon>Bacillati</taxon>
        <taxon>Bacillota</taxon>
        <taxon>Bacilli</taxon>
        <taxon>Bacillales</taxon>
        <taxon>Bacillaceae</taxon>
        <taxon>Pontibacillus</taxon>
    </lineage>
</organism>
<dbReference type="SUPFAM" id="SSF53756">
    <property type="entry name" value="UDP-Glycosyltransferase/glycogen phosphorylase"/>
    <property type="match status" value="1"/>
</dbReference>